<dbReference type="OrthoDB" id="72125at2759"/>
<dbReference type="EMBL" id="KI913114">
    <property type="protein sequence ID" value="ETV89678.1"/>
    <property type="molecule type" value="Genomic_DNA"/>
</dbReference>
<feature type="region of interest" description="Disordered" evidence="1">
    <location>
        <begin position="34"/>
        <end position="85"/>
    </location>
</feature>
<gene>
    <name evidence="2" type="ORF">H257_00869</name>
</gene>
<reference evidence="2" key="1">
    <citation type="submission" date="2013-12" db="EMBL/GenBank/DDBJ databases">
        <title>The Genome Sequence of Aphanomyces astaci APO3.</title>
        <authorList>
            <consortium name="The Broad Institute Genomics Platform"/>
            <person name="Russ C."/>
            <person name="Tyler B."/>
            <person name="van West P."/>
            <person name="Dieguez-Uribeondo J."/>
            <person name="Young S.K."/>
            <person name="Zeng Q."/>
            <person name="Gargeya S."/>
            <person name="Fitzgerald M."/>
            <person name="Abouelleil A."/>
            <person name="Alvarado L."/>
            <person name="Chapman S.B."/>
            <person name="Gainer-Dewar J."/>
            <person name="Goldberg J."/>
            <person name="Griggs A."/>
            <person name="Gujja S."/>
            <person name="Hansen M."/>
            <person name="Howarth C."/>
            <person name="Imamovic A."/>
            <person name="Ireland A."/>
            <person name="Larimer J."/>
            <person name="McCowan C."/>
            <person name="Murphy C."/>
            <person name="Pearson M."/>
            <person name="Poon T.W."/>
            <person name="Priest M."/>
            <person name="Roberts A."/>
            <person name="Saif S."/>
            <person name="Shea T."/>
            <person name="Sykes S."/>
            <person name="Wortman J."/>
            <person name="Nusbaum C."/>
            <person name="Birren B."/>
        </authorList>
    </citation>
    <scope>NUCLEOTIDE SEQUENCE [LARGE SCALE GENOMIC DNA]</scope>
    <source>
        <strain evidence="2">APO3</strain>
    </source>
</reference>
<dbReference type="AlphaFoldDB" id="W4HEU5"/>
<organism evidence="2">
    <name type="scientific">Aphanomyces astaci</name>
    <name type="common">Crayfish plague agent</name>
    <dbReference type="NCBI Taxonomy" id="112090"/>
    <lineage>
        <taxon>Eukaryota</taxon>
        <taxon>Sar</taxon>
        <taxon>Stramenopiles</taxon>
        <taxon>Oomycota</taxon>
        <taxon>Saprolegniomycetes</taxon>
        <taxon>Saprolegniales</taxon>
        <taxon>Verrucalvaceae</taxon>
        <taxon>Aphanomyces</taxon>
    </lineage>
</organism>
<evidence type="ECO:0000256" key="1">
    <source>
        <dbReference type="SAM" id="MobiDB-lite"/>
    </source>
</evidence>
<evidence type="ECO:0000313" key="2">
    <source>
        <dbReference type="EMBL" id="ETV89678.1"/>
    </source>
</evidence>
<protein>
    <submittedName>
        <fullName evidence="2">Uncharacterized protein</fullName>
    </submittedName>
</protein>
<name>W4HEU5_APHAT</name>
<accession>W4HEU5</accession>
<feature type="compositionally biased region" description="Acidic residues" evidence="1">
    <location>
        <begin position="43"/>
        <end position="55"/>
    </location>
</feature>
<proteinExistence type="predicted"/>
<dbReference type="RefSeq" id="XP_009822078.1">
    <property type="nucleotide sequence ID" value="XM_009823776.1"/>
</dbReference>
<dbReference type="GeneID" id="20802865"/>
<dbReference type="VEuPathDB" id="FungiDB:H257_00869"/>
<sequence length="403" mass="44588">MQESTPDPYRHLSFLSPDETQGLYALTSLHKWKHKPVHPNQDSDGDSDDANEEDSPIPTGSKRKRAKRAIGEELDPQSDKKALSTPRRIDTNVVILKQPPSEWYWCDDHSAMEFYMHVGLVASDNHCELLPLEMNAFGLWLMNEDGNGVFGHFKLHWTSQECATSNVMKLHVSLAVDTHDLPTQDDQIIRIHISYSNSELYNAHPMESDDISVRPHQLYATVMSPISATLSDSEPSLTASSPCDPLSDLSFILPLPHELPSTSIMLGVFATAPADFVVNWASGAASLLRAIESIPVAGTLLNQCPMCQCTQSLELPMIHSTTCSLKELLLRLAQQSWPSMDGADLDESDDLAWHHSLVCLSPEFPSATMPQGSWSLLPQDLSSLSLDSEDTMTDNVEDKTADP</sequence>